<evidence type="ECO:0000256" key="2">
    <source>
        <dbReference type="SAM" id="SignalP"/>
    </source>
</evidence>
<feature type="chain" id="PRO_5045066660" description="Putative Flp pilus-assembly TadG-like N-terminal domain-containing protein" evidence="2">
    <location>
        <begin position="21"/>
        <end position="220"/>
    </location>
</feature>
<protein>
    <recommendedName>
        <fullName evidence="3">Putative Flp pilus-assembly TadG-like N-terminal domain-containing protein</fullName>
    </recommendedName>
</protein>
<dbReference type="Pfam" id="PF13400">
    <property type="entry name" value="Tad"/>
    <property type="match status" value="1"/>
</dbReference>
<dbReference type="Proteomes" id="UP000460558">
    <property type="component" value="Unassembled WGS sequence"/>
</dbReference>
<evidence type="ECO:0000259" key="3">
    <source>
        <dbReference type="Pfam" id="PF13400"/>
    </source>
</evidence>
<feature type="domain" description="Putative Flp pilus-assembly TadG-like N-terminal" evidence="3">
    <location>
        <begin position="1"/>
        <end position="38"/>
    </location>
</feature>
<gene>
    <name evidence="4" type="ORF">FFZ77_19750</name>
</gene>
<proteinExistence type="predicted"/>
<name>A0ABW9NWY7_9ACTN</name>
<dbReference type="InterPro" id="IPR028087">
    <property type="entry name" value="Tad_N"/>
</dbReference>
<comment type="caution">
    <text evidence="4">The sequence shown here is derived from an EMBL/GenBank/DDBJ whole genome shotgun (WGS) entry which is preliminary data.</text>
</comment>
<keyword evidence="5" id="KW-1185">Reference proteome</keyword>
<sequence>MVAGLLFLALAFFAVGQAGASRNGTQSGADAAALAAAQESRDLLGEELTEDTVFDPGFLDDLLGGGAQDTTGAGCDAAARFAEANGTTVVAGTCHPLTDGRWGYTLRVLSQEPVGDTILPGTESEYAEATATAVVEPRCSFEPSDEPFPPGDDGNQDDAPGPSDPDDDPGPPDPEEPDPEEPAIGGTLDCDGGETITIDPARPDDLPDMSDLFTVRLDGD</sequence>
<feature type="signal peptide" evidence="2">
    <location>
        <begin position="1"/>
        <end position="20"/>
    </location>
</feature>
<keyword evidence="2" id="KW-0732">Signal</keyword>
<feature type="compositionally biased region" description="Acidic residues" evidence="1">
    <location>
        <begin position="164"/>
        <end position="181"/>
    </location>
</feature>
<dbReference type="EMBL" id="VDEQ01000215">
    <property type="protein sequence ID" value="MQS37780.1"/>
    <property type="molecule type" value="Genomic_DNA"/>
</dbReference>
<evidence type="ECO:0000313" key="4">
    <source>
        <dbReference type="EMBL" id="MQS37780.1"/>
    </source>
</evidence>
<reference evidence="4 5" key="1">
    <citation type="submission" date="2019-06" db="EMBL/GenBank/DDBJ databases">
        <title>Comparative genomics and metabolomics analyses of clavulanic acid producing Streptomyces species provides insight into specialized metabolism and evolution of beta-lactam biosynthetic gene clusters.</title>
        <authorList>
            <person name="Moore M.A."/>
            <person name="Cruz-Morales P."/>
            <person name="Barona Gomez F."/>
            <person name="Kapil T."/>
        </authorList>
    </citation>
    <scope>NUCLEOTIDE SEQUENCE [LARGE SCALE GENOMIC DNA]</scope>
    <source>
        <strain evidence="4 5">T-272</strain>
    </source>
</reference>
<accession>A0ABW9NWY7</accession>
<evidence type="ECO:0000313" key="5">
    <source>
        <dbReference type="Proteomes" id="UP000460558"/>
    </source>
</evidence>
<feature type="region of interest" description="Disordered" evidence="1">
    <location>
        <begin position="137"/>
        <end position="210"/>
    </location>
</feature>
<evidence type="ECO:0000256" key="1">
    <source>
        <dbReference type="SAM" id="MobiDB-lite"/>
    </source>
</evidence>
<organism evidence="4 5">
    <name type="scientific">Streptomyces katsurahamanus</name>
    <dbReference type="NCBI Taxonomy" id="2577098"/>
    <lineage>
        <taxon>Bacteria</taxon>
        <taxon>Bacillati</taxon>
        <taxon>Actinomycetota</taxon>
        <taxon>Actinomycetes</taxon>
        <taxon>Kitasatosporales</taxon>
        <taxon>Streptomycetaceae</taxon>
        <taxon>Streptomyces</taxon>
    </lineage>
</organism>